<name>A0A1X9SLX4_9BACT</name>
<evidence type="ECO:0000256" key="4">
    <source>
        <dbReference type="SAM" id="MobiDB-lite"/>
    </source>
</evidence>
<dbReference type="InterPro" id="IPR011990">
    <property type="entry name" value="TPR-like_helical_dom_sf"/>
</dbReference>
<dbReference type="GeneID" id="46920946"/>
<keyword evidence="2 3" id="KW-0802">TPR repeat</keyword>
<feature type="compositionally biased region" description="Low complexity" evidence="4">
    <location>
        <begin position="99"/>
        <end position="110"/>
    </location>
</feature>
<dbReference type="PANTHER" id="PTHR44858:SF1">
    <property type="entry name" value="UDP-N-ACETYLGLUCOSAMINE--PEPTIDE N-ACETYLGLUCOSAMINYLTRANSFERASE SPINDLY-RELATED"/>
    <property type="match status" value="1"/>
</dbReference>
<feature type="repeat" description="TPR" evidence="3">
    <location>
        <begin position="295"/>
        <end position="328"/>
    </location>
</feature>
<dbReference type="RefSeq" id="WP_232045853.1">
    <property type="nucleotide sequence ID" value="NZ_CP015578.1"/>
</dbReference>
<keyword evidence="5" id="KW-0812">Transmembrane</keyword>
<dbReference type="PROSITE" id="PS50005">
    <property type="entry name" value="TPR"/>
    <property type="match status" value="3"/>
</dbReference>
<dbReference type="Pfam" id="PF13181">
    <property type="entry name" value="TPR_8"/>
    <property type="match status" value="2"/>
</dbReference>
<dbReference type="PANTHER" id="PTHR44858">
    <property type="entry name" value="TETRATRICOPEPTIDE REPEAT PROTEIN 6"/>
    <property type="match status" value="1"/>
</dbReference>
<evidence type="ECO:0000256" key="3">
    <source>
        <dbReference type="PROSITE-ProRule" id="PRU00339"/>
    </source>
</evidence>
<keyword evidence="1" id="KW-0677">Repeat</keyword>
<reference evidence="7" key="2">
    <citation type="journal article" date="2017" name="Genome Biol. Evol.">
        <title>Comparative genomic analysis identifies a Campylobacter clade deficient in selenium metabolism.</title>
        <authorList>
            <person name="Miller W.G."/>
            <person name="Yee E."/>
            <person name="Lopes B.S."/>
            <person name="Chapman M.H."/>
            <person name="Huynh S."/>
            <person name="Bono J.L."/>
            <person name="Parker C.T."/>
            <person name="Strachan N.J.C."/>
            <person name="Forbes K.J."/>
        </authorList>
    </citation>
    <scope>NUCLEOTIDE SEQUENCE [LARGE SCALE GENOMIC DNA]</scope>
    <source>
        <strain evidence="7">NCTC 13004</strain>
    </source>
</reference>
<gene>
    <name evidence="6" type="primary">pflB</name>
    <name evidence="6" type="ORF">CLAN_0472</name>
</gene>
<organism evidence="6 7">
    <name type="scientific">Campylobacter lanienae NCTC 13004</name>
    <dbReference type="NCBI Taxonomy" id="1031753"/>
    <lineage>
        <taxon>Bacteria</taxon>
        <taxon>Pseudomonadati</taxon>
        <taxon>Campylobacterota</taxon>
        <taxon>Epsilonproteobacteria</taxon>
        <taxon>Campylobacterales</taxon>
        <taxon>Campylobacteraceae</taxon>
        <taxon>Campylobacter</taxon>
    </lineage>
</organism>
<sequence>MADELKEQQEVVILDKESDSNDDISPIDDDIIPIDSQSDNSASVNSDGNSNSAQKEKLEEPEEINYGSKFKFDKKLIIIAISSFVLLIILIIIAISSSSDDPTPTQPITQEEPKPIVPPTITQKFQNSKIDSMLIKANKLYESGNKVEALKLYENIALYNESLSKYNLGVSKMNQGLFKEAIETFKDAISNNENITVSAINIAVCALEIGDEELFKYYIDLANAFINRDSDVNLYEFYNALVSYYRGYYIEALHTLDLSDSKYYTSQKEYLRSKILSYLHEDKEAIKAIKAAQDYDTNLPLGLLYARLGEYKEAKQYLNKALIDDKNAPLTHLSISLIDLKTGQFSSAAKTLRMLNDYNSTFIKDTYPIKTILNPEIFDINLAQKNYNMNRFFSRNTLYQILFYYTPYKAFDPKQTIEYIRKGGLSLFVDENSVADEYLKTSGAVSKANAMLSQAIFKALNNNLREANSDFLEIVELYPNHSIVQFNLALTFAQLGDFALAYKHFVTSYHLDPLNYIAGAYAIMSAQMIGKESRRLTNEVLDNIDLDPNLEPNNIYKAMIQLTQSNESALNNWLDQNKNDNILNIAFNIIAAYITKRDEIITQATSKLNEKLPNDVLTNIIYSTTRFNTNDIKNYAKDIQFKFLTTNLNKGALYGGASIIRTEYIKLLQIAGLLNKERESITADLKISTQNTKDILYTLAYIDLFTNQYEEAYTIYNELINNEKIDDANTLFLASVASIGANHPDSAIGYLELAKLTNPTYSEARLALGLLYQEVGNIEAAITQYNGLGDSGYISEFFTFKLE</sequence>
<keyword evidence="6" id="KW-0969">Cilium</keyword>
<reference evidence="7" key="1">
    <citation type="journal article" date="2017" name="Genome Biol. Evol.">
        <title>Comparative Genomic Analysis Identifies a Campylobacter Clade Deficient in Selenium Metabolism.</title>
        <authorList>
            <person name="Miller W.G."/>
            <person name="Yee E."/>
            <person name="Lopes B.S."/>
            <person name="Chapman M.H."/>
            <person name="Huynh S."/>
            <person name="Bono J.L."/>
            <person name="Parker C.T."/>
            <person name="Strachan N.J.C."/>
            <person name="Forbes K.J."/>
        </authorList>
    </citation>
    <scope>NUCLEOTIDE SEQUENCE [LARGE SCALE GENOMIC DNA]</scope>
    <source>
        <strain evidence="7">NCTC 13004</strain>
    </source>
</reference>
<feature type="compositionally biased region" description="Basic and acidic residues" evidence="4">
    <location>
        <begin position="1"/>
        <end position="19"/>
    </location>
</feature>
<dbReference type="AlphaFoldDB" id="A0A1X9SLX4"/>
<dbReference type="SMART" id="SM00028">
    <property type="entry name" value="TPR"/>
    <property type="match status" value="4"/>
</dbReference>
<feature type="repeat" description="TPR" evidence="3">
    <location>
        <begin position="162"/>
        <end position="195"/>
    </location>
</feature>
<dbReference type="InterPro" id="IPR050498">
    <property type="entry name" value="Ycf3"/>
</dbReference>
<keyword evidence="6" id="KW-0282">Flagellum</keyword>
<dbReference type="Gene3D" id="1.25.40.10">
    <property type="entry name" value="Tetratricopeptide repeat domain"/>
    <property type="match status" value="4"/>
</dbReference>
<dbReference type="Proteomes" id="UP000202031">
    <property type="component" value="Chromosome"/>
</dbReference>
<accession>A0A1X9SLX4</accession>
<feature type="transmembrane region" description="Helical" evidence="5">
    <location>
        <begin position="76"/>
        <end position="95"/>
    </location>
</feature>
<feature type="compositionally biased region" description="Polar residues" evidence="4">
    <location>
        <begin position="42"/>
        <end position="53"/>
    </location>
</feature>
<dbReference type="InterPro" id="IPR019734">
    <property type="entry name" value="TPR_rpt"/>
</dbReference>
<feature type="region of interest" description="Disordered" evidence="4">
    <location>
        <begin position="99"/>
        <end position="118"/>
    </location>
</feature>
<evidence type="ECO:0000256" key="1">
    <source>
        <dbReference type="ARBA" id="ARBA00022737"/>
    </source>
</evidence>
<protein>
    <submittedName>
        <fullName evidence="6">Paralysed flagella protein B</fullName>
    </submittedName>
</protein>
<evidence type="ECO:0000313" key="7">
    <source>
        <dbReference type="Proteomes" id="UP000202031"/>
    </source>
</evidence>
<feature type="region of interest" description="Disordered" evidence="4">
    <location>
        <begin position="1"/>
        <end position="60"/>
    </location>
</feature>
<evidence type="ECO:0000313" key="6">
    <source>
        <dbReference type="EMBL" id="ARQ97228.1"/>
    </source>
</evidence>
<evidence type="ECO:0000256" key="2">
    <source>
        <dbReference type="ARBA" id="ARBA00022803"/>
    </source>
</evidence>
<evidence type="ECO:0000256" key="5">
    <source>
        <dbReference type="SAM" id="Phobius"/>
    </source>
</evidence>
<dbReference type="SUPFAM" id="SSF48452">
    <property type="entry name" value="TPR-like"/>
    <property type="match status" value="2"/>
</dbReference>
<keyword evidence="5" id="KW-1133">Transmembrane helix</keyword>
<keyword evidence="6" id="KW-0966">Cell projection</keyword>
<proteinExistence type="predicted"/>
<dbReference type="KEGG" id="clx:CLAN_0472"/>
<dbReference type="EMBL" id="CP015578">
    <property type="protein sequence ID" value="ARQ97228.1"/>
    <property type="molecule type" value="Genomic_DNA"/>
</dbReference>
<keyword evidence="5" id="KW-0472">Membrane</keyword>
<feature type="compositionally biased region" description="Acidic residues" evidence="4">
    <location>
        <begin position="20"/>
        <end position="32"/>
    </location>
</feature>
<feature type="repeat" description="TPR" evidence="3">
    <location>
        <begin position="482"/>
        <end position="515"/>
    </location>
</feature>